<comment type="caution">
    <text evidence="2">The sequence shown here is derived from an EMBL/GenBank/DDBJ whole genome shotgun (WGS) entry which is preliminary data.</text>
</comment>
<sequence length="292" mass="33728">MESGVVLLLTHPTHPWRPRYSFPSLSLNPLPSSHYRCSFSSRYRRWDSNAETVRSEGFNFGFKRRGDEEEEQYDEEDDYDGIRGKKKRWWSDESSRMEDGPSGILEEAIDSIWIFKVFRSYGWTLPFIIIPWLVASGPKAFLMALALPLGQSAISLAFEKIWGRTQNGRKRKSWSRMRRKPSVNNVNDVETEEEEDEGQETRKRRTGYQSWVAGNGESVDKSGRDGANFGGWDDLESLKSAQRPSRMTGGSGRRTTEKGKLSRRERKSETPLLLRLLIAVFPFLGSWTKMLW</sequence>
<keyword evidence="3" id="KW-1185">Reference proteome</keyword>
<feature type="region of interest" description="Disordered" evidence="1">
    <location>
        <begin position="170"/>
        <end position="226"/>
    </location>
</feature>
<dbReference type="PANTHER" id="PTHR35719:SF2">
    <property type="entry name" value="ABC TRANSMEMBRANE TYPE-1 DOMAIN-CONTAINING PROTEIN"/>
    <property type="match status" value="1"/>
</dbReference>
<dbReference type="AlphaFoldDB" id="A0A8K0MT06"/>
<evidence type="ECO:0000256" key="1">
    <source>
        <dbReference type="SAM" id="MobiDB-lite"/>
    </source>
</evidence>
<evidence type="ECO:0000313" key="3">
    <source>
        <dbReference type="Proteomes" id="UP000796880"/>
    </source>
</evidence>
<name>A0A8K0MT06_9ROSA</name>
<dbReference type="EMBL" id="VOIH02000001">
    <property type="protein sequence ID" value="KAF3457522.1"/>
    <property type="molecule type" value="Genomic_DNA"/>
</dbReference>
<feature type="compositionally biased region" description="Basic and acidic residues" evidence="1">
    <location>
        <begin position="254"/>
        <end position="265"/>
    </location>
</feature>
<reference evidence="2" key="1">
    <citation type="submission" date="2020-03" db="EMBL/GenBank/DDBJ databases">
        <title>A high-quality chromosome-level genome assembly of a woody plant with both climbing and erect habits, Rhamnella rubrinervis.</title>
        <authorList>
            <person name="Lu Z."/>
            <person name="Yang Y."/>
            <person name="Zhu X."/>
            <person name="Sun Y."/>
        </authorList>
    </citation>
    <scope>NUCLEOTIDE SEQUENCE</scope>
    <source>
        <strain evidence="2">BYM</strain>
        <tissue evidence="2">Leaf</tissue>
    </source>
</reference>
<feature type="region of interest" description="Disordered" evidence="1">
    <location>
        <begin position="238"/>
        <end position="265"/>
    </location>
</feature>
<evidence type="ECO:0000313" key="2">
    <source>
        <dbReference type="EMBL" id="KAF3457522.1"/>
    </source>
</evidence>
<proteinExistence type="predicted"/>
<dbReference type="OrthoDB" id="785439at2759"/>
<feature type="compositionally biased region" description="Acidic residues" evidence="1">
    <location>
        <begin position="189"/>
        <end position="198"/>
    </location>
</feature>
<feature type="compositionally biased region" description="Basic residues" evidence="1">
    <location>
        <begin position="170"/>
        <end position="181"/>
    </location>
</feature>
<accession>A0A8K0MT06</accession>
<protein>
    <submittedName>
        <fullName evidence="2">Uncharacterized protein</fullName>
    </submittedName>
</protein>
<organism evidence="2 3">
    <name type="scientific">Rhamnella rubrinervis</name>
    <dbReference type="NCBI Taxonomy" id="2594499"/>
    <lineage>
        <taxon>Eukaryota</taxon>
        <taxon>Viridiplantae</taxon>
        <taxon>Streptophyta</taxon>
        <taxon>Embryophyta</taxon>
        <taxon>Tracheophyta</taxon>
        <taxon>Spermatophyta</taxon>
        <taxon>Magnoliopsida</taxon>
        <taxon>eudicotyledons</taxon>
        <taxon>Gunneridae</taxon>
        <taxon>Pentapetalae</taxon>
        <taxon>rosids</taxon>
        <taxon>fabids</taxon>
        <taxon>Rosales</taxon>
        <taxon>Rhamnaceae</taxon>
        <taxon>rhamnoid group</taxon>
        <taxon>Rhamneae</taxon>
        <taxon>Rhamnella</taxon>
    </lineage>
</organism>
<dbReference type="PANTHER" id="PTHR35719">
    <property type="entry name" value="OS01G0680600 PROTEIN"/>
    <property type="match status" value="1"/>
</dbReference>
<dbReference type="Proteomes" id="UP000796880">
    <property type="component" value="Unassembled WGS sequence"/>
</dbReference>
<gene>
    <name evidence="2" type="ORF">FNV43_RR02180</name>
</gene>